<evidence type="ECO:0000313" key="9">
    <source>
        <dbReference type="EMBL" id="SDM93276.1"/>
    </source>
</evidence>
<dbReference type="GO" id="GO:0106312">
    <property type="term" value="F:methylenetetrahydrofolate reductase (NADH) activity"/>
    <property type="evidence" value="ECO:0007669"/>
    <property type="project" value="UniProtKB-EC"/>
</dbReference>
<dbReference type="PANTHER" id="PTHR45754">
    <property type="entry name" value="METHYLENETETRAHYDROFOLATE REDUCTASE"/>
    <property type="match status" value="1"/>
</dbReference>
<organism evidence="9 10">
    <name type="scientific">Megasphaera paucivorans</name>
    <dbReference type="NCBI Taxonomy" id="349095"/>
    <lineage>
        <taxon>Bacteria</taxon>
        <taxon>Bacillati</taxon>
        <taxon>Bacillota</taxon>
        <taxon>Negativicutes</taxon>
        <taxon>Veillonellales</taxon>
        <taxon>Veillonellaceae</taxon>
        <taxon>Megasphaera</taxon>
    </lineage>
</organism>
<evidence type="ECO:0000256" key="6">
    <source>
        <dbReference type="ARBA" id="ARBA00023002"/>
    </source>
</evidence>
<dbReference type="InterPro" id="IPR003171">
    <property type="entry name" value="Mehydrof_redctse-like"/>
</dbReference>
<evidence type="ECO:0000256" key="7">
    <source>
        <dbReference type="ARBA" id="ARBA00048628"/>
    </source>
</evidence>
<keyword evidence="5 8" id="KW-0274">FAD</keyword>
<dbReference type="CDD" id="cd00537">
    <property type="entry name" value="MTHFR"/>
    <property type="match status" value="1"/>
</dbReference>
<dbReference type="GO" id="GO:0009086">
    <property type="term" value="P:methionine biosynthetic process"/>
    <property type="evidence" value="ECO:0007669"/>
    <property type="project" value="TreeGrafter"/>
</dbReference>
<dbReference type="Pfam" id="PF02219">
    <property type="entry name" value="MTHFR"/>
    <property type="match status" value="1"/>
</dbReference>
<keyword evidence="6 8" id="KW-0560">Oxidoreductase</keyword>
<evidence type="ECO:0000256" key="4">
    <source>
        <dbReference type="ARBA" id="ARBA00022630"/>
    </source>
</evidence>
<evidence type="ECO:0000256" key="1">
    <source>
        <dbReference type="ARBA" id="ARBA00001974"/>
    </source>
</evidence>
<dbReference type="AlphaFoldDB" id="A0A1G9XA00"/>
<dbReference type="EMBL" id="FNHQ01000017">
    <property type="protein sequence ID" value="SDM93276.1"/>
    <property type="molecule type" value="Genomic_DNA"/>
</dbReference>
<name>A0A1G9XA00_9FIRM</name>
<gene>
    <name evidence="9" type="ORF">SAMN05660299_01779</name>
</gene>
<dbReference type="SUPFAM" id="SSF51730">
    <property type="entry name" value="FAD-linked oxidoreductase"/>
    <property type="match status" value="1"/>
</dbReference>
<keyword evidence="10" id="KW-1185">Reference proteome</keyword>
<evidence type="ECO:0000256" key="3">
    <source>
        <dbReference type="ARBA" id="ARBA00006743"/>
    </source>
</evidence>
<evidence type="ECO:0000256" key="5">
    <source>
        <dbReference type="ARBA" id="ARBA00022827"/>
    </source>
</evidence>
<protein>
    <recommendedName>
        <fullName evidence="8">Methylenetetrahydrofolate reductase</fullName>
    </recommendedName>
</protein>
<comment type="pathway">
    <text evidence="2 8">One-carbon metabolism; tetrahydrofolate interconversion.</text>
</comment>
<dbReference type="Gene3D" id="3.20.20.220">
    <property type="match status" value="1"/>
</dbReference>
<evidence type="ECO:0000256" key="2">
    <source>
        <dbReference type="ARBA" id="ARBA00004777"/>
    </source>
</evidence>
<dbReference type="GO" id="GO:0071949">
    <property type="term" value="F:FAD binding"/>
    <property type="evidence" value="ECO:0007669"/>
    <property type="project" value="TreeGrafter"/>
</dbReference>
<dbReference type="GO" id="GO:0005829">
    <property type="term" value="C:cytosol"/>
    <property type="evidence" value="ECO:0007669"/>
    <property type="project" value="TreeGrafter"/>
</dbReference>
<reference evidence="9 10" key="1">
    <citation type="submission" date="2016-10" db="EMBL/GenBank/DDBJ databases">
        <authorList>
            <person name="de Groot N.N."/>
        </authorList>
    </citation>
    <scope>NUCLEOTIDE SEQUENCE [LARGE SCALE GENOMIC DNA]</scope>
    <source>
        <strain evidence="9 10">DSM 16981</strain>
    </source>
</reference>
<comment type="cofactor">
    <cofactor evidence="1 8">
        <name>FAD</name>
        <dbReference type="ChEBI" id="CHEBI:57692"/>
    </cofactor>
</comment>
<evidence type="ECO:0000256" key="8">
    <source>
        <dbReference type="RuleBase" id="RU003862"/>
    </source>
</evidence>
<proteinExistence type="inferred from homology"/>
<dbReference type="OrthoDB" id="9803687at2"/>
<dbReference type="STRING" id="349095.SAMN05660299_01779"/>
<comment type="catalytic activity">
    <reaction evidence="7">
        <text>(6S)-5-methyl-5,6,7,8-tetrahydrofolate + NAD(+) = (6R)-5,10-methylene-5,6,7,8-tetrahydrofolate + NADH + H(+)</text>
        <dbReference type="Rhea" id="RHEA:19821"/>
        <dbReference type="ChEBI" id="CHEBI:15378"/>
        <dbReference type="ChEBI" id="CHEBI:15636"/>
        <dbReference type="ChEBI" id="CHEBI:18608"/>
        <dbReference type="ChEBI" id="CHEBI:57540"/>
        <dbReference type="ChEBI" id="CHEBI:57945"/>
        <dbReference type="EC" id="1.5.1.54"/>
    </reaction>
    <physiologicalReaction direction="right-to-left" evidence="7">
        <dbReference type="Rhea" id="RHEA:19823"/>
    </physiologicalReaction>
</comment>
<dbReference type="RefSeq" id="WP_091650775.1">
    <property type="nucleotide sequence ID" value="NZ_FNHQ01000017.1"/>
</dbReference>
<dbReference type="InterPro" id="IPR029041">
    <property type="entry name" value="FAD-linked_oxidoreductase-like"/>
</dbReference>
<dbReference type="UniPathway" id="UPA00193"/>
<dbReference type="Proteomes" id="UP000199309">
    <property type="component" value="Unassembled WGS sequence"/>
</dbReference>
<accession>A0A1G9XA00</accession>
<keyword evidence="4 8" id="KW-0285">Flavoprotein</keyword>
<evidence type="ECO:0000313" key="10">
    <source>
        <dbReference type="Proteomes" id="UP000199309"/>
    </source>
</evidence>
<dbReference type="PANTHER" id="PTHR45754:SF3">
    <property type="entry name" value="METHYLENETETRAHYDROFOLATE REDUCTASE (NADPH)"/>
    <property type="match status" value="1"/>
</dbReference>
<sequence>MNTLKEKHKDGKFTITVELDPPKSASAKITEEQASTLKGLVDGINIADCPMAKMRMSPIALAHIIQEDCGIETIFHLTCRDRNYIGLQAELLGAAGLGVHNILTLTGDNPQNGDTPQAKAVFDTDTCGLIRLAHTLNTGTDINENALGAATHFYIGAAANPGISDQSLEMAKLANKVSSGAEFIQTQPIYDLEVAKRFIDNASRFNIPILLGLMPLRGIKMATYLENNVPGISIPMSIMDRLRKGGLEAGIEIAREQYTEIRQLSAGVHIMPMNHIDIINEIVKA</sequence>
<dbReference type="GO" id="GO:0035999">
    <property type="term" value="P:tetrahydrofolate interconversion"/>
    <property type="evidence" value="ECO:0007669"/>
    <property type="project" value="UniProtKB-UniPathway"/>
</dbReference>
<comment type="similarity">
    <text evidence="3 8">Belongs to the methylenetetrahydrofolate reductase family.</text>
</comment>